<keyword evidence="5" id="KW-1185">Reference proteome</keyword>
<evidence type="ECO:0000256" key="2">
    <source>
        <dbReference type="SAM" id="MobiDB-lite"/>
    </source>
</evidence>
<evidence type="ECO:0000256" key="3">
    <source>
        <dbReference type="SAM" id="Phobius"/>
    </source>
</evidence>
<feature type="transmembrane region" description="Helical" evidence="3">
    <location>
        <begin position="115"/>
        <end position="140"/>
    </location>
</feature>
<organism evidence="4 5">
    <name type="scientific">Dendrothele bispora (strain CBS 962.96)</name>
    <dbReference type="NCBI Taxonomy" id="1314807"/>
    <lineage>
        <taxon>Eukaryota</taxon>
        <taxon>Fungi</taxon>
        <taxon>Dikarya</taxon>
        <taxon>Basidiomycota</taxon>
        <taxon>Agaricomycotina</taxon>
        <taxon>Agaricomycetes</taxon>
        <taxon>Agaricomycetidae</taxon>
        <taxon>Agaricales</taxon>
        <taxon>Agaricales incertae sedis</taxon>
        <taxon>Dendrothele</taxon>
    </lineage>
</organism>
<accession>A0A4S8LGV1</accession>
<evidence type="ECO:0000313" key="4">
    <source>
        <dbReference type="EMBL" id="THU88141.1"/>
    </source>
</evidence>
<dbReference type="AlphaFoldDB" id="A0A4S8LGV1"/>
<name>A0A4S8LGV1_DENBC</name>
<keyword evidence="3" id="KW-0472">Membrane</keyword>
<keyword evidence="3" id="KW-1133">Transmembrane helix</keyword>
<evidence type="ECO:0000256" key="1">
    <source>
        <dbReference type="SAM" id="Coils"/>
    </source>
</evidence>
<sequence length="142" mass="16348">MGPGTGGVSPEELLKQIQSERRMLELERRIMQLERDNLNKERLIFNFEQKLARLQSRSPPGPEPPPDPHAYRSHNDYRNSPSSTPYKHQPPFGSMPIMIAIIMEARLIVHTVLRLIFILTIAIMIITGVRLLDILIHIIIRP</sequence>
<feature type="region of interest" description="Disordered" evidence="2">
    <location>
        <begin position="54"/>
        <end position="89"/>
    </location>
</feature>
<feature type="coiled-coil region" evidence="1">
    <location>
        <begin position="14"/>
        <end position="43"/>
    </location>
</feature>
<feature type="compositionally biased region" description="Pro residues" evidence="2">
    <location>
        <begin position="59"/>
        <end position="68"/>
    </location>
</feature>
<gene>
    <name evidence="4" type="ORF">K435DRAFT_317577</name>
</gene>
<dbReference type="Proteomes" id="UP000297245">
    <property type="component" value="Unassembled WGS sequence"/>
</dbReference>
<protein>
    <submittedName>
        <fullName evidence="4">Uncharacterized protein</fullName>
    </submittedName>
</protein>
<keyword evidence="3" id="KW-0812">Transmembrane</keyword>
<keyword evidence="1" id="KW-0175">Coiled coil</keyword>
<evidence type="ECO:0000313" key="5">
    <source>
        <dbReference type="Proteomes" id="UP000297245"/>
    </source>
</evidence>
<proteinExistence type="predicted"/>
<dbReference type="EMBL" id="ML179420">
    <property type="protein sequence ID" value="THU88141.1"/>
    <property type="molecule type" value="Genomic_DNA"/>
</dbReference>
<reference evidence="4 5" key="1">
    <citation type="journal article" date="2019" name="Nat. Ecol. Evol.">
        <title>Megaphylogeny resolves global patterns of mushroom evolution.</title>
        <authorList>
            <person name="Varga T."/>
            <person name="Krizsan K."/>
            <person name="Foldi C."/>
            <person name="Dima B."/>
            <person name="Sanchez-Garcia M."/>
            <person name="Sanchez-Ramirez S."/>
            <person name="Szollosi G.J."/>
            <person name="Szarkandi J.G."/>
            <person name="Papp V."/>
            <person name="Albert L."/>
            <person name="Andreopoulos W."/>
            <person name="Angelini C."/>
            <person name="Antonin V."/>
            <person name="Barry K.W."/>
            <person name="Bougher N.L."/>
            <person name="Buchanan P."/>
            <person name="Buyck B."/>
            <person name="Bense V."/>
            <person name="Catcheside P."/>
            <person name="Chovatia M."/>
            <person name="Cooper J."/>
            <person name="Damon W."/>
            <person name="Desjardin D."/>
            <person name="Finy P."/>
            <person name="Geml J."/>
            <person name="Haridas S."/>
            <person name="Hughes K."/>
            <person name="Justo A."/>
            <person name="Karasinski D."/>
            <person name="Kautmanova I."/>
            <person name="Kiss B."/>
            <person name="Kocsube S."/>
            <person name="Kotiranta H."/>
            <person name="LaButti K.M."/>
            <person name="Lechner B.E."/>
            <person name="Liimatainen K."/>
            <person name="Lipzen A."/>
            <person name="Lukacs Z."/>
            <person name="Mihaltcheva S."/>
            <person name="Morgado L.N."/>
            <person name="Niskanen T."/>
            <person name="Noordeloos M.E."/>
            <person name="Ohm R.A."/>
            <person name="Ortiz-Santana B."/>
            <person name="Ovrebo C."/>
            <person name="Racz N."/>
            <person name="Riley R."/>
            <person name="Savchenko A."/>
            <person name="Shiryaev A."/>
            <person name="Soop K."/>
            <person name="Spirin V."/>
            <person name="Szebenyi C."/>
            <person name="Tomsovsky M."/>
            <person name="Tulloss R.E."/>
            <person name="Uehling J."/>
            <person name="Grigoriev I.V."/>
            <person name="Vagvolgyi C."/>
            <person name="Papp T."/>
            <person name="Martin F.M."/>
            <person name="Miettinen O."/>
            <person name="Hibbett D.S."/>
            <person name="Nagy L.G."/>
        </authorList>
    </citation>
    <scope>NUCLEOTIDE SEQUENCE [LARGE SCALE GENOMIC DNA]</scope>
    <source>
        <strain evidence="4 5">CBS 962.96</strain>
    </source>
</reference>